<dbReference type="Proteomes" id="UP001234798">
    <property type="component" value="Chromosome"/>
</dbReference>
<keyword evidence="1" id="KW-0812">Transmembrane</keyword>
<reference evidence="2 3" key="1">
    <citation type="submission" date="2023-08" db="EMBL/GenBank/DDBJ databases">
        <title>Achromobacter seleniivolatilans sp. nov., isolated from seleniferous soil.</title>
        <authorList>
            <person name="Zhang S."/>
            <person name="Li K."/>
            <person name="Peng J."/>
            <person name="Zhao Q."/>
            <person name="Wang H."/>
            <person name="Guo Y."/>
        </authorList>
    </citation>
    <scope>NUCLEOTIDE SEQUENCE [LARGE SCALE GENOMIC DNA]</scope>
    <source>
        <strain evidence="2 3">R39</strain>
    </source>
</reference>
<protein>
    <submittedName>
        <fullName evidence="2">Pilus assembly protein</fullName>
    </submittedName>
</protein>
<keyword evidence="3" id="KW-1185">Reference proteome</keyword>
<name>A0ABY9M7L2_9BURK</name>
<evidence type="ECO:0000256" key="1">
    <source>
        <dbReference type="SAM" id="Phobius"/>
    </source>
</evidence>
<proteinExistence type="predicted"/>
<dbReference type="EMBL" id="CP132976">
    <property type="protein sequence ID" value="WMD23017.1"/>
    <property type="molecule type" value="Genomic_DNA"/>
</dbReference>
<accession>A0ABY9M7L2</accession>
<gene>
    <name evidence="2" type="ORF">RAS12_11785</name>
</gene>
<dbReference type="RefSeq" id="WP_306948595.1">
    <property type="nucleotide sequence ID" value="NZ_CP132976.1"/>
</dbReference>
<keyword evidence="1" id="KW-1133">Transmembrane helix</keyword>
<evidence type="ECO:0000313" key="3">
    <source>
        <dbReference type="Proteomes" id="UP001234798"/>
    </source>
</evidence>
<keyword evidence="1" id="KW-0472">Membrane</keyword>
<organism evidence="2 3">
    <name type="scientific">Achromobacter seleniivolatilans</name>
    <dbReference type="NCBI Taxonomy" id="3047478"/>
    <lineage>
        <taxon>Bacteria</taxon>
        <taxon>Pseudomonadati</taxon>
        <taxon>Pseudomonadota</taxon>
        <taxon>Betaproteobacteria</taxon>
        <taxon>Burkholderiales</taxon>
        <taxon>Alcaligenaceae</taxon>
        <taxon>Achromobacter</taxon>
    </lineage>
</organism>
<evidence type="ECO:0000313" key="2">
    <source>
        <dbReference type="EMBL" id="WMD23017.1"/>
    </source>
</evidence>
<feature type="transmembrane region" description="Helical" evidence="1">
    <location>
        <begin position="20"/>
        <end position="40"/>
    </location>
</feature>
<sequence length="236" mass="25501">MTRLRVLPGPDFARQQGQALVEALLMLPLMAMLIWAVAWLGDLQWSAQRVAQLSRKAAMSSALGQPVNQVRAAGPVDLRGSSTALAGVAPRSVATLQDEWFGTGLQMLSVQAQMSVQTSGQMRVQSLSQLRVEPQTQTIGLGRGILPAPLIRRYTRVAIGAGHAQGDADMQRRIANAPTAWRQAQRTSAAEARRVGAAARRMDGPWGRPELSLDWVAAWDDVVPADRLGKRGGIVR</sequence>